<protein>
    <submittedName>
        <fullName evidence="2">Uncharacterized protein</fullName>
    </submittedName>
</protein>
<dbReference type="InterPro" id="IPR009079">
    <property type="entry name" value="4_helix_cytokine-like_core"/>
</dbReference>
<sequence>MLHLSKAIVSLLFLVDYISSGPIMTTSPNTTHQRQFLSEIFKILKQYEGDQVYTSAPIPITINCENYPEKLCQVAKALETVTKCKSDYQAVITNLFQVYGYRNCSLPTETEIYLKAFLQELTNLAQGAVRTILNSS</sequence>
<keyword evidence="3" id="KW-1185">Reference proteome</keyword>
<dbReference type="Proteomes" id="UP000594220">
    <property type="component" value="Unplaced"/>
</dbReference>
<accession>A0A7M4EM95</accession>
<dbReference type="GeneTree" id="ENSGT00950000185731"/>
<dbReference type="SUPFAM" id="SSF47266">
    <property type="entry name" value="4-helical cytokines"/>
    <property type="match status" value="1"/>
</dbReference>
<evidence type="ECO:0000256" key="1">
    <source>
        <dbReference type="SAM" id="SignalP"/>
    </source>
</evidence>
<evidence type="ECO:0000313" key="3">
    <source>
        <dbReference type="Proteomes" id="UP000594220"/>
    </source>
</evidence>
<organism evidence="2 3">
    <name type="scientific">Crocodylus porosus</name>
    <name type="common">Saltwater crocodile</name>
    <name type="synonym">Estuarine crocodile</name>
    <dbReference type="NCBI Taxonomy" id="8502"/>
    <lineage>
        <taxon>Eukaryota</taxon>
        <taxon>Metazoa</taxon>
        <taxon>Chordata</taxon>
        <taxon>Craniata</taxon>
        <taxon>Vertebrata</taxon>
        <taxon>Euteleostomi</taxon>
        <taxon>Archelosauria</taxon>
        <taxon>Archosauria</taxon>
        <taxon>Crocodylia</taxon>
        <taxon>Longirostres</taxon>
        <taxon>Crocodylidae</taxon>
        <taxon>Crocodylus</taxon>
    </lineage>
</organism>
<feature type="signal peptide" evidence="1">
    <location>
        <begin position="1"/>
        <end position="20"/>
    </location>
</feature>
<evidence type="ECO:0000313" key="2">
    <source>
        <dbReference type="Ensembl" id="ENSCPRP00005011996.1"/>
    </source>
</evidence>
<keyword evidence="1" id="KW-0732">Signal</keyword>
<dbReference type="Ensembl" id="ENSCPRT00005014141.1">
    <property type="protein sequence ID" value="ENSCPRP00005011996.1"/>
    <property type="gene ID" value="ENSCPRG00005008547.1"/>
</dbReference>
<feature type="chain" id="PRO_5029470065" evidence="1">
    <location>
        <begin position="21"/>
        <end position="136"/>
    </location>
</feature>
<dbReference type="Gene3D" id="1.20.1250.10">
    <property type="match status" value="1"/>
</dbReference>
<reference evidence="2" key="1">
    <citation type="submission" date="2025-08" db="UniProtKB">
        <authorList>
            <consortium name="Ensembl"/>
        </authorList>
    </citation>
    <scope>IDENTIFICATION</scope>
</reference>
<reference evidence="2" key="2">
    <citation type="submission" date="2025-09" db="UniProtKB">
        <authorList>
            <consortium name="Ensembl"/>
        </authorList>
    </citation>
    <scope>IDENTIFICATION</scope>
</reference>
<dbReference type="AlphaFoldDB" id="A0A7M4EM95"/>
<proteinExistence type="predicted"/>
<name>A0A7M4EM95_CROPO</name>
<dbReference type="OMA" id="AQVPCND"/>